<keyword evidence="3" id="KW-1185">Reference proteome</keyword>
<dbReference type="InterPro" id="IPR028973">
    <property type="entry name" value="PhnB-like"/>
</dbReference>
<evidence type="ECO:0000259" key="1">
    <source>
        <dbReference type="Pfam" id="PF06983"/>
    </source>
</evidence>
<evidence type="ECO:0000313" key="2">
    <source>
        <dbReference type="EMBL" id="MDQ9171870.1"/>
    </source>
</evidence>
<dbReference type="InterPro" id="IPR009725">
    <property type="entry name" value="3_dmu_93_MTrfase"/>
</dbReference>
<feature type="domain" description="PhnB-like" evidence="1">
    <location>
        <begin position="2"/>
        <end position="116"/>
    </location>
</feature>
<evidence type="ECO:0000313" key="3">
    <source>
        <dbReference type="Proteomes" id="UP001225596"/>
    </source>
</evidence>
<dbReference type="PANTHER" id="PTHR33990:SF2">
    <property type="entry name" value="PHNB-LIKE DOMAIN-CONTAINING PROTEIN"/>
    <property type="match status" value="1"/>
</dbReference>
<dbReference type="CDD" id="cd06588">
    <property type="entry name" value="PhnB_like"/>
    <property type="match status" value="1"/>
</dbReference>
<gene>
    <name evidence="2" type="ORF">Q8A64_15760</name>
</gene>
<dbReference type="RefSeq" id="WP_338437904.1">
    <property type="nucleotide sequence ID" value="NZ_JAUYVH010000013.1"/>
</dbReference>
<dbReference type="Proteomes" id="UP001225596">
    <property type="component" value="Unassembled WGS sequence"/>
</dbReference>
<dbReference type="SUPFAM" id="SSF54593">
    <property type="entry name" value="Glyoxalase/Bleomycin resistance protein/Dihydroxybiphenyl dioxygenase"/>
    <property type="match status" value="1"/>
</dbReference>
<protein>
    <submittedName>
        <fullName evidence="2">VOC family protein</fullName>
    </submittedName>
</protein>
<reference evidence="2 3" key="1">
    <citation type="submission" date="2023-08" db="EMBL/GenBank/DDBJ databases">
        <title>Oxalobacteraceae gen .nov., isolated from river sludge outside the plant.</title>
        <authorList>
            <person name="Zhao S.Y."/>
        </authorList>
    </citation>
    <scope>NUCLEOTIDE SEQUENCE [LARGE SCALE GENOMIC DNA]</scope>
    <source>
        <strain evidence="2 3">R-40</strain>
    </source>
</reference>
<dbReference type="EMBL" id="JAUYVH010000013">
    <property type="protein sequence ID" value="MDQ9171870.1"/>
    <property type="molecule type" value="Genomic_DNA"/>
</dbReference>
<dbReference type="Gene3D" id="3.10.180.10">
    <property type="entry name" value="2,3-Dihydroxybiphenyl 1,2-Dioxygenase, domain 1"/>
    <property type="match status" value="1"/>
</dbReference>
<proteinExistence type="predicted"/>
<organism evidence="2 3">
    <name type="scientific">Keguizhuia sedimenti</name>
    <dbReference type="NCBI Taxonomy" id="3064264"/>
    <lineage>
        <taxon>Bacteria</taxon>
        <taxon>Pseudomonadati</taxon>
        <taxon>Pseudomonadota</taxon>
        <taxon>Betaproteobacteria</taxon>
        <taxon>Burkholderiales</taxon>
        <taxon>Oxalobacteraceae</taxon>
        <taxon>Keguizhuia</taxon>
    </lineage>
</organism>
<name>A0ABU1BS72_9BURK</name>
<accession>A0ABU1BS72</accession>
<dbReference type="InterPro" id="IPR029068">
    <property type="entry name" value="Glyas_Bleomycin-R_OHBP_Dase"/>
</dbReference>
<dbReference type="Pfam" id="PF06983">
    <property type="entry name" value="3-dmu-9_3-mt"/>
    <property type="match status" value="1"/>
</dbReference>
<dbReference type="PIRSF" id="PIRSF021700">
    <property type="entry name" value="3_dmu_93_MTrfase"/>
    <property type="match status" value="1"/>
</dbReference>
<comment type="caution">
    <text evidence="2">The sequence shown here is derived from an EMBL/GenBank/DDBJ whole genome shotgun (WGS) entry which is preliminary data.</text>
</comment>
<dbReference type="PANTHER" id="PTHR33990">
    <property type="entry name" value="PROTEIN YJDN-RELATED"/>
    <property type="match status" value="1"/>
</dbReference>
<sequence>MQKITPCLWFDFNAEEAVNHYLSIFRQSRILETMHYGEAMPALQRKVLTIRFELEGQQFLALNGGPQFPFTEAISLSVDCSDQAEVDGLWERLSEVGSTGQCGWLKDRFGVSWQIVPRILISMLGDPDAAKAARVMQTMLGMKKLDIAALQKSYDQQ</sequence>